<organism evidence="1 2">
    <name type="scientific">Burkholderia anthinoferrum</name>
    <dbReference type="NCBI Taxonomy" id="3090833"/>
    <lineage>
        <taxon>Bacteria</taxon>
        <taxon>Pseudomonadati</taxon>
        <taxon>Pseudomonadota</taxon>
        <taxon>Betaproteobacteria</taxon>
        <taxon>Burkholderiales</taxon>
        <taxon>Burkholderiaceae</taxon>
        <taxon>Burkholderia</taxon>
    </lineage>
</organism>
<dbReference type="RefSeq" id="WP_323621539.1">
    <property type="nucleotide sequence ID" value="NZ_JAWRLE010000162.1"/>
</dbReference>
<protein>
    <submittedName>
        <fullName evidence="1">Uncharacterized protein</fullName>
    </submittedName>
</protein>
<dbReference type="EMBL" id="JAWRLE010000162">
    <property type="protein sequence ID" value="MEB2584086.1"/>
    <property type="molecule type" value="Genomic_DNA"/>
</dbReference>
<evidence type="ECO:0000313" key="1">
    <source>
        <dbReference type="EMBL" id="MEB2584086.1"/>
    </source>
</evidence>
<dbReference type="Proteomes" id="UP001304467">
    <property type="component" value="Unassembled WGS sequence"/>
</dbReference>
<gene>
    <name evidence="1" type="ORF">SB593_34785</name>
</gene>
<sequence>MHARPQAASSVISLLAATATIVVEDNGRVAYAYWLDAEGAIRGDVWLYNRCLACRSLEEGQD</sequence>
<feature type="non-terminal residue" evidence="1">
    <location>
        <position position="62"/>
    </location>
</feature>
<evidence type="ECO:0000313" key="2">
    <source>
        <dbReference type="Proteomes" id="UP001304467"/>
    </source>
</evidence>
<reference evidence="1 2" key="1">
    <citation type="journal article" date="2023" name="Front. Microbiol.">
        <title>Genomic analyses of Burkholderia respiratory isolates indicates two evolutionarily distinct B. anthina clades.</title>
        <authorList>
            <person name="Pham A."/>
            <person name="Volmer J.G."/>
            <person name="Chambers D.C."/>
            <person name="Smith D.J."/>
            <person name="Reid D.W."/>
            <person name="Burr L."/>
            <person name="Wells T.J."/>
        </authorList>
    </citation>
    <scope>NUCLEOTIDE SEQUENCE [LARGE SCALE GENOMIC DNA]</scope>
    <source>
        <strain evidence="1 2">BCCIQ07A</strain>
    </source>
</reference>
<keyword evidence="2" id="KW-1185">Reference proteome</keyword>
<proteinExistence type="predicted"/>
<name>A0ABU5WYK7_9BURK</name>
<comment type="caution">
    <text evidence="1">The sequence shown here is derived from an EMBL/GenBank/DDBJ whole genome shotgun (WGS) entry which is preliminary data.</text>
</comment>
<accession>A0ABU5WYK7</accession>